<accession>A0ABQ2KQC2</accession>
<gene>
    <name evidence="6 9" type="primary">glsA</name>
    <name evidence="9" type="ORF">GCM10010968_27000</name>
</gene>
<keyword evidence="6" id="KW-0007">Acetylation</keyword>
<dbReference type="Gene3D" id="3.40.710.10">
    <property type="entry name" value="DD-peptidase/beta-lactamase superfamily"/>
    <property type="match status" value="1"/>
</dbReference>
<evidence type="ECO:0000256" key="7">
    <source>
        <dbReference type="SAM" id="MobiDB-lite"/>
    </source>
</evidence>
<proteinExistence type="inferred from homology"/>
<evidence type="ECO:0000256" key="6">
    <source>
        <dbReference type="HAMAP-Rule" id="MF_00313"/>
    </source>
</evidence>
<comment type="catalytic activity">
    <reaction evidence="5 6">
        <text>L-glutamine + H2O = L-glutamate + NH4(+)</text>
        <dbReference type="Rhea" id="RHEA:15889"/>
        <dbReference type="ChEBI" id="CHEBI:15377"/>
        <dbReference type="ChEBI" id="CHEBI:28938"/>
        <dbReference type="ChEBI" id="CHEBI:29985"/>
        <dbReference type="ChEBI" id="CHEBI:58359"/>
        <dbReference type="EC" id="3.5.1.2"/>
    </reaction>
</comment>
<reference evidence="10" key="1">
    <citation type="journal article" date="2019" name="Int. J. Syst. Evol. Microbiol.">
        <title>The Global Catalogue of Microorganisms (GCM) 10K type strain sequencing project: providing services to taxonomists for standard genome sequencing and annotation.</title>
        <authorList>
            <consortium name="The Broad Institute Genomics Platform"/>
            <consortium name="The Broad Institute Genome Sequencing Center for Infectious Disease"/>
            <person name="Wu L."/>
            <person name="Ma J."/>
        </authorList>
    </citation>
    <scope>NUCLEOTIDE SEQUENCE [LARGE SCALE GENOMIC DNA]</scope>
    <source>
        <strain evidence="10">CGMCC 1.6960</strain>
    </source>
</reference>
<evidence type="ECO:0000256" key="5">
    <source>
        <dbReference type="ARBA" id="ARBA00049534"/>
    </source>
</evidence>
<feature type="binding site" evidence="6">
    <location>
        <position position="243"/>
    </location>
    <ligand>
        <name>substrate</name>
    </ligand>
</feature>
<feature type="binding site" evidence="6">
    <location>
        <position position="160"/>
    </location>
    <ligand>
        <name>substrate</name>
    </ligand>
</feature>
<dbReference type="Gene3D" id="3.30.750.24">
    <property type="entry name" value="STAS domain"/>
    <property type="match status" value="1"/>
</dbReference>
<keyword evidence="4 6" id="KW-0378">Hydrolase</keyword>
<comment type="caution">
    <text evidence="9">The sequence shown here is derived from an EMBL/GenBank/DDBJ whole genome shotgun (WGS) entry which is preliminary data.</text>
</comment>
<dbReference type="NCBIfam" id="NF002134">
    <property type="entry name" value="PRK00971.1-4"/>
    <property type="match status" value="1"/>
</dbReference>
<dbReference type="SUPFAM" id="SSF56601">
    <property type="entry name" value="beta-lactamase/transpeptidase-like"/>
    <property type="match status" value="1"/>
</dbReference>
<comment type="similarity">
    <text evidence="1 6">Belongs to the glutaminase family.</text>
</comment>
<evidence type="ECO:0000256" key="4">
    <source>
        <dbReference type="ARBA" id="ARBA00022801"/>
    </source>
</evidence>
<dbReference type="EMBL" id="BMLM01000002">
    <property type="protein sequence ID" value="GGN89866.1"/>
    <property type="molecule type" value="Genomic_DNA"/>
</dbReference>
<feature type="binding site" evidence="6">
    <location>
        <position position="114"/>
    </location>
    <ligand>
        <name>substrate</name>
    </ligand>
</feature>
<dbReference type="Proteomes" id="UP000626982">
    <property type="component" value="Unassembled WGS sequence"/>
</dbReference>
<dbReference type="InterPro" id="IPR036513">
    <property type="entry name" value="STAS_dom_sf"/>
</dbReference>
<dbReference type="InterPro" id="IPR015868">
    <property type="entry name" value="Glutaminase"/>
</dbReference>
<dbReference type="SUPFAM" id="SSF52091">
    <property type="entry name" value="SpoIIaa-like"/>
    <property type="match status" value="1"/>
</dbReference>
<dbReference type="PROSITE" id="PS50801">
    <property type="entry name" value="STAS"/>
    <property type="match status" value="1"/>
</dbReference>
<dbReference type="InterPro" id="IPR012338">
    <property type="entry name" value="Beta-lactam/transpept-like"/>
</dbReference>
<feature type="domain" description="STAS" evidence="8">
    <location>
        <begin position="328"/>
        <end position="396"/>
    </location>
</feature>
<feature type="compositionally biased region" description="Basic and acidic residues" evidence="7">
    <location>
        <begin position="426"/>
        <end position="457"/>
    </location>
</feature>
<feature type="binding site" evidence="6">
    <location>
        <position position="261"/>
    </location>
    <ligand>
        <name>substrate</name>
    </ligand>
</feature>
<evidence type="ECO:0000256" key="3">
    <source>
        <dbReference type="ARBA" id="ARBA00012918"/>
    </source>
</evidence>
<evidence type="ECO:0000313" key="10">
    <source>
        <dbReference type="Proteomes" id="UP000626982"/>
    </source>
</evidence>
<evidence type="ECO:0000313" key="9">
    <source>
        <dbReference type="EMBL" id="GGN89866.1"/>
    </source>
</evidence>
<dbReference type="EC" id="3.5.1.2" evidence="3 6"/>
<keyword evidence="10" id="KW-1185">Reference proteome</keyword>
<dbReference type="RefSeq" id="WP_188718810.1">
    <property type="nucleotide sequence ID" value="NZ_BAABBD010000004.1"/>
</dbReference>
<evidence type="ECO:0000256" key="1">
    <source>
        <dbReference type="ARBA" id="ARBA00011076"/>
    </source>
</evidence>
<evidence type="ECO:0000256" key="2">
    <source>
        <dbReference type="ARBA" id="ARBA00011881"/>
    </source>
</evidence>
<dbReference type="PANTHER" id="PTHR12544:SF29">
    <property type="entry name" value="GLUTAMINASE"/>
    <property type="match status" value="1"/>
</dbReference>
<organism evidence="9 10">
    <name type="scientific">Agrococcus terreus</name>
    <dbReference type="NCBI Taxonomy" id="574649"/>
    <lineage>
        <taxon>Bacteria</taxon>
        <taxon>Bacillati</taxon>
        <taxon>Actinomycetota</taxon>
        <taxon>Actinomycetes</taxon>
        <taxon>Micrococcales</taxon>
        <taxon>Microbacteriaceae</taxon>
        <taxon>Agrococcus</taxon>
    </lineage>
</organism>
<feature type="compositionally biased region" description="Basic and acidic residues" evidence="7">
    <location>
        <begin position="390"/>
        <end position="410"/>
    </location>
</feature>
<dbReference type="NCBIfam" id="TIGR03814">
    <property type="entry name" value="Gln_ase"/>
    <property type="match status" value="1"/>
</dbReference>
<protein>
    <recommendedName>
        <fullName evidence="3 6">Glutaminase</fullName>
        <ecNumber evidence="3 6">3.5.1.2</ecNumber>
    </recommendedName>
</protein>
<feature type="binding site" evidence="6">
    <location>
        <position position="65"/>
    </location>
    <ligand>
        <name>substrate</name>
    </ligand>
</feature>
<name>A0ABQ2KQC2_9MICO</name>
<dbReference type="Pfam" id="PF04960">
    <property type="entry name" value="Glutaminase"/>
    <property type="match status" value="1"/>
</dbReference>
<dbReference type="PANTHER" id="PTHR12544">
    <property type="entry name" value="GLUTAMINASE"/>
    <property type="match status" value="1"/>
</dbReference>
<comment type="subunit">
    <text evidence="2 6">Homotetramer.</text>
</comment>
<dbReference type="InterPro" id="IPR002645">
    <property type="entry name" value="STAS_dom"/>
</dbReference>
<feature type="binding site" evidence="6">
    <location>
        <position position="167"/>
    </location>
    <ligand>
        <name>substrate</name>
    </ligand>
</feature>
<feature type="binding site" evidence="6">
    <location>
        <position position="191"/>
    </location>
    <ligand>
        <name>substrate</name>
    </ligand>
</feature>
<sequence>MQTPVPDYLDEVRETCAHEGDDGEVASYIPELADADPSLFGVALCTIDGTVYASGDAEHRFTIQSISKPFAYALALADRGLDTVLEHVGVEPSGDAFNEISLEQSGRPRNPMINIGAITTHALVGDADTTPADRVRRIREGLSAFAGRELEVDDAVRRSELDTASRNMALAYLVHAQGKLEGEPHDAVEGYIEQCSLLVDVRDLAVMAMTLASGGRNPVTDEQVVPAWVCRQVLAVMATCGMYDAAGDWMSTVGIPAKSGVAGGVLGALPGQVGIGAFSPKLDRFGNSVRAVRTCERLSRDMGLHLMQAPEVASHVLYGVVEPDDDGDGVREVQLQGTMHFAAAEVALRELERVPDDGAPVVVDLSRVASTNDVGRRMLREGIRRLQRDGHDVRVSDPDRLLDSRDRAEVATDALPADEEGTADTATERADTERPEEEGRATEQAHERSGTDRAGTD</sequence>
<dbReference type="HAMAP" id="MF_00313">
    <property type="entry name" value="Glutaminase"/>
    <property type="match status" value="1"/>
</dbReference>
<evidence type="ECO:0000259" key="8">
    <source>
        <dbReference type="PROSITE" id="PS50801"/>
    </source>
</evidence>
<feature type="region of interest" description="Disordered" evidence="7">
    <location>
        <begin position="390"/>
        <end position="457"/>
    </location>
</feature>